<dbReference type="Proteomes" id="UP000018468">
    <property type="component" value="Linkage group LG1"/>
</dbReference>
<dbReference type="AlphaFoldDB" id="W5NNA8"/>
<dbReference type="Ensembl" id="ENSLOCT00000022158.1">
    <property type="protein sequence ID" value="ENSLOCP00000022117.1"/>
    <property type="gene ID" value="ENSLOCG00000018016.1"/>
</dbReference>
<evidence type="ECO:0000313" key="1">
    <source>
        <dbReference type="Ensembl" id="ENSLOCP00000022117.1"/>
    </source>
</evidence>
<dbReference type="InParanoid" id="W5NNA8"/>
<dbReference type="Bgee" id="ENSLOCG00000018016">
    <property type="expression patterns" value="Expressed in camera-type eye and 13 other cell types or tissues"/>
</dbReference>
<dbReference type="HOGENOM" id="CLU_2533333_0_0_1"/>
<proteinExistence type="predicted"/>
<accession>W5NNA8</accession>
<protein>
    <submittedName>
        <fullName evidence="1">Uncharacterized protein</fullName>
    </submittedName>
</protein>
<name>W5NNA8_LEPOC</name>
<keyword evidence="2" id="KW-1185">Reference proteome</keyword>
<dbReference type="EMBL" id="AHAT01012026">
    <property type="status" value="NOT_ANNOTATED_CDS"/>
    <property type="molecule type" value="Genomic_DNA"/>
</dbReference>
<sequence length="84" mass="8290">GAWGGGSRGGGSEVVPGLVLGLGGCEVILQEGLQVLEGGALLGVLLPALHHELVQGAGAVLRAGHPVATLHLLQHLPVVHACAQ</sequence>
<organism evidence="1 2">
    <name type="scientific">Lepisosteus oculatus</name>
    <name type="common">Spotted gar</name>
    <dbReference type="NCBI Taxonomy" id="7918"/>
    <lineage>
        <taxon>Eukaryota</taxon>
        <taxon>Metazoa</taxon>
        <taxon>Chordata</taxon>
        <taxon>Craniata</taxon>
        <taxon>Vertebrata</taxon>
        <taxon>Euteleostomi</taxon>
        <taxon>Actinopterygii</taxon>
        <taxon>Neopterygii</taxon>
        <taxon>Holostei</taxon>
        <taxon>Semionotiformes</taxon>
        <taxon>Lepisosteidae</taxon>
        <taxon>Lepisosteus</taxon>
    </lineage>
</organism>
<reference evidence="1" key="2">
    <citation type="submission" date="2025-08" db="UniProtKB">
        <authorList>
            <consortium name="Ensembl"/>
        </authorList>
    </citation>
    <scope>IDENTIFICATION</scope>
</reference>
<reference evidence="1" key="3">
    <citation type="submission" date="2025-09" db="UniProtKB">
        <authorList>
            <consortium name="Ensembl"/>
        </authorList>
    </citation>
    <scope>IDENTIFICATION</scope>
</reference>
<reference evidence="2" key="1">
    <citation type="submission" date="2011-12" db="EMBL/GenBank/DDBJ databases">
        <title>The Draft Genome of Lepisosteus oculatus.</title>
        <authorList>
            <consortium name="The Broad Institute Genome Assembly &amp; Analysis Group"/>
            <consortium name="Computational R&amp;D Group"/>
            <consortium name="and Sequencing Platform"/>
            <person name="Di Palma F."/>
            <person name="Alfoldi J."/>
            <person name="Johnson J."/>
            <person name="Berlin A."/>
            <person name="Gnerre S."/>
            <person name="Jaffe D."/>
            <person name="MacCallum I."/>
            <person name="Young S."/>
            <person name="Walker B.J."/>
            <person name="Lander E.S."/>
            <person name="Lindblad-Toh K."/>
        </authorList>
    </citation>
    <scope>NUCLEOTIDE SEQUENCE [LARGE SCALE GENOMIC DNA]</scope>
</reference>
<evidence type="ECO:0000313" key="2">
    <source>
        <dbReference type="Proteomes" id="UP000018468"/>
    </source>
</evidence>